<dbReference type="AlphaFoldDB" id="A0A7Y1S154"/>
<accession>A0A7Y1S154</accession>
<dbReference type="Proteomes" id="UP000537825">
    <property type="component" value="Unassembled WGS sequence"/>
</dbReference>
<dbReference type="EMBL" id="JAAAPK010000001">
    <property type="protein sequence ID" value="NBC38674.1"/>
    <property type="molecule type" value="Genomic_DNA"/>
</dbReference>
<evidence type="ECO:0000256" key="1">
    <source>
        <dbReference type="SAM" id="MobiDB-lite"/>
    </source>
</evidence>
<reference evidence="2 3" key="1">
    <citation type="submission" date="2020-01" db="EMBL/GenBank/DDBJ databases">
        <title>The draft genome sequence of Corallococcus exiguus DSM 14696.</title>
        <authorList>
            <person name="Zhang X."/>
            <person name="Zhu H."/>
        </authorList>
    </citation>
    <scope>NUCLEOTIDE SEQUENCE [LARGE SCALE GENOMIC DNA]</scope>
    <source>
        <strain evidence="2 3">DSM 14696</strain>
    </source>
</reference>
<keyword evidence="3" id="KW-1185">Reference proteome</keyword>
<feature type="region of interest" description="Disordered" evidence="1">
    <location>
        <begin position="128"/>
        <end position="153"/>
    </location>
</feature>
<proteinExistence type="predicted"/>
<organism evidence="2 3">
    <name type="scientific">Corallococcus exiguus</name>
    <dbReference type="NCBI Taxonomy" id="83462"/>
    <lineage>
        <taxon>Bacteria</taxon>
        <taxon>Pseudomonadati</taxon>
        <taxon>Myxococcota</taxon>
        <taxon>Myxococcia</taxon>
        <taxon>Myxococcales</taxon>
        <taxon>Cystobacterineae</taxon>
        <taxon>Myxococcaceae</taxon>
        <taxon>Corallococcus</taxon>
    </lineage>
</organism>
<comment type="caution">
    <text evidence="2">The sequence shown here is derived from an EMBL/GenBank/DDBJ whole genome shotgun (WGS) entry which is preliminary data.</text>
</comment>
<dbReference type="RefSeq" id="WP_120575164.1">
    <property type="nucleotide sequence ID" value="NZ_CBCSLE010000033.1"/>
</dbReference>
<protein>
    <submittedName>
        <fullName evidence="2">Cupin domain-containing protein</fullName>
    </submittedName>
</protein>
<dbReference type="CDD" id="cd07009">
    <property type="entry name" value="cupin_BLL0285-like"/>
    <property type="match status" value="1"/>
</dbReference>
<gene>
    <name evidence="2" type="ORF">GTZ93_02450</name>
</gene>
<dbReference type="SUPFAM" id="SSF51182">
    <property type="entry name" value="RmlC-like cupins"/>
    <property type="match status" value="1"/>
</dbReference>
<evidence type="ECO:0000313" key="2">
    <source>
        <dbReference type="EMBL" id="NBC38674.1"/>
    </source>
</evidence>
<sequence length="178" mass="19451">MHSRLGWRAALVAVLGLGGGAWDRDSAATAPGQAPVFSYWHNWTDDHGVSHMTLCPVRSFDLKSMSPPADPQWQAHQPPGQSQVIFTVQPNGWKGSWHEDPKVQWIIPLSGTWFVEAMDGTRVELGPGQVSLGEDLNTRPDAQGRKGHLSGNVTPGPVTLMVVQLAEEPTVNQPCRFK</sequence>
<dbReference type="InterPro" id="IPR011051">
    <property type="entry name" value="RmlC_Cupin_sf"/>
</dbReference>
<name>A0A7Y1S154_9BACT</name>
<evidence type="ECO:0000313" key="3">
    <source>
        <dbReference type="Proteomes" id="UP000537825"/>
    </source>
</evidence>